<keyword evidence="1" id="KW-0732">Signal</keyword>
<reference evidence="2" key="1">
    <citation type="submission" date="2021-01" db="EMBL/GenBank/DDBJ databases">
        <authorList>
            <person name="Corre E."/>
            <person name="Pelletier E."/>
            <person name="Niang G."/>
            <person name="Scheremetjew M."/>
            <person name="Finn R."/>
            <person name="Kale V."/>
            <person name="Holt S."/>
            <person name="Cochrane G."/>
            <person name="Meng A."/>
            <person name="Brown T."/>
            <person name="Cohen L."/>
        </authorList>
    </citation>
    <scope>NUCLEOTIDE SEQUENCE</scope>
    <source>
        <strain evidence="2">OF101</strain>
    </source>
</reference>
<dbReference type="EMBL" id="HBGE01071215">
    <property type="protein sequence ID" value="CAD9165904.1"/>
    <property type="molecule type" value="Transcribed_RNA"/>
</dbReference>
<dbReference type="AlphaFoldDB" id="A0A7S1WFY4"/>
<evidence type="ECO:0000256" key="1">
    <source>
        <dbReference type="SAM" id="SignalP"/>
    </source>
</evidence>
<protein>
    <submittedName>
        <fullName evidence="2">Uncharacterized protein</fullName>
    </submittedName>
</protein>
<proteinExistence type="predicted"/>
<evidence type="ECO:0000313" key="2">
    <source>
        <dbReference type="EMBL" id="CAD9165904.1"/>
    </source>
</evidence>
<accession>A0A7S1WFY4</accession>
<organism evidence="2">
    <name type="scientific">Alexandrium catenella</name>
    <name type="common">Red tide dinoflagellate</name>
    <name type="synonym">Gonyaulax catenella</name>
    <dbReference type="NCBI Taxonomy" id="2925"/>
    <lineage>
        <taxon>Eukaryota</taxon>
        <taxon>Sar</taxon>
        <taxon>Alveolata</taxon>
        <taxon>Dinophyceae</taxon>
        <taxon>Gonyaulacales</taxon>
        <taxon>Pyrocystaceae</taxon>
        <taxon>Alexandrium</taxon>
    </lineage>
</organism>
<gene>
    <name evidence="2" type="ORF">ACAT0790_LOCUS42672</name>
</gene>
<sequence length="136" mass="14446">MTLAARMAGSPSGALRAWLAGILLNVLVESTPEVLQNFDVVDCEQLLTALGLCSVVPPEAGLWAPAYRPLVTLVERVARCSGCLQALARGLALLARVFPERGWETAAPLATRITSGDNALADVRQEVLDFFARTAA</sequence>
<feature type="chain" id="PRO_5031379214" evidence="1">
    <location>
        <begin position="31"/>
        <end position="136"/>
    </location>
</feature>
<feature type="signal peptide" evidence="1">
    <location>
        <begin position="1"/>
        <end position="30"/>
    </location>
</feature>
<name>A0A7S1WFY4_ALECA</name>